<dbReference type="EMBL" id="UINC01165235">
    <property type="protein sequence ID" value="SVD66517.1"/>
    <property type="molecule type" value="Genomic_DNA"/>
</dbReference>
<sequence>MNLQDYLPVPSIPDHYHKVIFLAASEDKLSLYSSIPPIPEKRGLNDIPSGPFKNPIVYRIFERMSSHDERILKQFMLELNSKEDPEERLAFLDKSPQIRPSKLLREERLEDGPILMRIDPSECGALAFYPTIFVSRFLPPVEYLKKHRLNKLGFDKHRVADAIPLFQKNGLMRRPSPVSISNVMLLKQEATKWVKENRLFRKNEGRRKQ</sequence>
<name>A0A382X5N5_9ZZZZ</name>
<reference evidence="1" key="1">
    <citation type="submission" date="2018-05" db="EMBL/GenBank/DDBJ databases">
        <authorList>
            <person name="Lanie J.A."/>
            <person name="Ng W.-L."/>
            <person name="Kazmierczak K.M."/>
            <person name="Andrzejewski T.M."/>
            <person name="Davidsen T.M."/>
            <person name="Wayne K.J."/>
            <person name="Tettelin H."/>
            <person name="Glass J.I."/>
            <person name="Rusch D."/>
            <person name="Podicherti R."/>
            <person name="Tsui H.-C.T."/>
            <person name="Winkler M.E."/>
        </authorList>
    </citation>
    <scope>NUCLEOTIDE SEQUENCE</scope>
</reference>
<organism evidence="1">
    <name type="scientific">marine metagenome</name>
    <dbReference type="NCBI Taxonomy" id="408172"/>
    <lineage>
        <taxon>unclassified sequences</taxon>
        <taxon>metagenomes</taxon>
        <taxon>ecological metagenomes</taxon>
    </lineage>
</organism>
<protein>
    <submittedName>
        <fullName evidence="1">Uncharacterized protein</fullName>
    </submittedName>
</protein>
<proteinExistence type="predicted"/>
<accession>A0A382X5N5</accession>
<gene>
    <name evidence="1" type="ORF">METZ01_LOCUS419371</name>
</gene>
<evidence type="ECO:0000313" key="1">
    <source>
        <dbReference type="EMBL" id="SVD66517.1"/>
    </source>
</evidence>
<dbReference type="AlphaFoldDB" id="A0A382X5N5"/>
<feature type="non-terminal residue" evidence="1">
    <location>
        <position position="209"/>
    </location>
</feature>